<feature type="binding site" evidence="6">
    <location>
        <position position="277"/>
    </location>
    <ligand>
        <name>L-ornithine</name>
        <dbReference type="ChEBI" id="CHEBI:46911"/>
    </ligand>
</feature>
<evidence type="ECO:0000259" key="8">
    <source>
        <dbReference type="Pfam" id="PF02729"/>
    </source>
</evidence>
<name>A0A7W7ZQL0_9BACT</name>
<dbReference type="GO" id="GO:0016597">
    <property type="term" value="F:amino acid binding"/>
    <property type="evidence" value="ECO:0007669"/>
    <property type="project" value="InterPro"/>
</dbReference>
<dbReference type="PRINTS" id="PR00100">
    <property type="entry name" value="AOTCASE"/>
</dbReference>
<evidence type="ECO:0000313" key="9">
    <source>
        <dbReference type="EMBL" id="MBB5064320.1"/>
    </source>
</evidence>
<dbReference type="InterPro" id="IPR024904">
    <property type="entry name" value="OTCase_ArgI"/>
</dbReference>
<evidence type="ECO:0000256" key="5">
    <source>
        <dbReference type="ARBA" id="ARBA00048772"/>
    </source>
</evidence>
<dbReference type="InterPro" id="IPR006132">
    <property type="entry name" value="Asp/Orn_carbamoyltranf_P-bd"/>
</dbReference>
<dbReference type="InterPro" id="IPR002292">
    <property type="entry name" value="Orn/put_carbamltrans"/>
</dbReference>
<evidence type="ECO:0000256" key="1">
    <source>
        <dbReference type="ARBA" id="ARBA00004975"/>
    </source>
</evidence>
<dbReference type="GO" id="GO:0042450">
    <property type="term" value="P:L-arginine biosynthetic process via ornithine"/>
    <property type="evidence" value="ECO:0007669"/>
    <property type="project" value="UniProtKB-UniRule"/>
</dbReference>
<feature type="binding site" evidence="6">
    <location>
        <begin position="281"/>
        <end position="282"/>
    </location>
    <ligand>
        <name>L-ornithine</name>
        <dbReference type="ChEBI" id="CHEBI:46911"/>
    </ligand>
</feature>
<dbReference type="PANTHER" id="PTHR45753">
    <property type="entry name" value="ORNITHINE CARBAMOYLTRANSFERASE, MITOCHONDRIAL"/>
    <property type="match status" value="1"/>
</dbReference>
<evidence type="ECO:0000256" key="3">
    <source>
        <dbReference type="ARBA" id="ARBA00013007"/>
    </source>
</evidence>
<dbReference type="EC" id="2.1.3.3" evidence="3 6"/>
<accession>A0A7W7ZQL0</accession>
<comment type="catalytic activity">
    <reaction evidence="5 6">
        <text>carbamoyl phosphate + L-ornithine = L-citrulline + phosphate + H(+)</text>
        <dbReference type="Rhea" id="RHEA:19513"/>
        <dbReference type="ChEBI" id="CHEBI:15378"/>
        <dbReference type="ChEBI" id="CHEBI:43474"/>
        <dbReference type="ChEBI" id="CHEBI:46911"/>
        <dbReference type="ChEBI" id="CHEBI:57743"/>
        <dbReference type="ChEBI" id="CHEBI:58228"/>
        <dbReference type="EC" id="2.1.3.3"/>
    </reaction>
</comment>
<feature type="binding site" evidence="6">
    <location>
        <position position="213"/>
    </location>
    <ligand>
        <name>L-ornithine</name>
        <dbReference type="ChEBI" id="CHEBI:46911"/>
    </ligand>
</feature>
<dbReference type="InterPro" id="IPR006131">
    <property type="entry name" value="Asp_carbamoyltransf_Asp/Orn-bd"/>
</dbReference>
<dbReference type="FunFam" id="3.40.50.1370:FF:000008">
    <property type="entry name" value="Ornithine carbamoyltransferase"/>
    <property type="match status" value="1"/>
</dbReference>
<evidence type="ECO:0000256" key="6">
    <source>
        <dbReference type="HAMAP-Rule" id="MF_01109"/>
    </source>
</evidence>
<feature type="binding site" evidence="6">
    <location>
        <position position="345"/>
    </location>
    <ligand>
        <name>carbamoyl phosphate</name>
        <dbReference type="ChEBI" id="CHEBI:58228"/>
    </ligand>
</feature>
<evidence type="ECO:0000256" key="2">
    <source>
        <dbReference type="ARBA" id="ARBA00007805"/>
    </source>
</evidence>
<feature type="binding site" evidence="6">
    <location>
        <begin position="317"/>
        <end position="318"/>
    </location>
    <ligand>
        <name>carbamoyl phosphate</name>
        <dbReference type="ChEBI" id="CHEBI:58228"/>
    </ligand>
</feature>
<dbReference type="NCBIfam" id="NF001986">
    <property type="entry name" value="PRK00779.1"/>
    <property type="match status" value="1"/>
</dbReference>
<dbReference type="InterPro" id="IPR036901">
    <property type="entry name" value="Asp/Orn_carbamoylTrfase_sf"/>
</dbReference>
<gene>
    <name evidence="9" type="ORF">HDF15_002674</name>
</gene>
<dbReference type="NCBIfam" id="TIGR00658">
    <property type="entry name" value="orni_carb_tr"/>
    <property type="match status" value="1"/>
</dbReference>
<organism evidence="9 10">
    <name type="scientific">Granulicella mallensis</name>
    <dbReference type="NCBI Taxonomy" id="940614"/>
    <lineage>
        <taxon>Bacteria</taxon>
        <taxon>Pseudomonadati</taxon>
        <taxon>Acidobacteriota</taxon>
        <taxon>Terriglobia</taxon>
        <taxon>Terriglobales</taxon>
        <taxon>Acidobacteriaceae</taxon>
        <taxon>Granulicella</taxon>
    </lineage>
</organism>
<evidence type="ECO:0000313" key="10">
    <source>
        <dbReference type="Proteomes" id="UP000584867"/>
    </source>
</evidence>
<comment type="caution">
    <text evidence="6">Lacks conserved residue(s) required for the propagation of feature annotation.</text>
</comment>
<proteinExistence type="inferred from homology"/>
<comment type="similarity">
    <text evidence="2 6">Belongs to the aspartate/ornithine carbamoyltransferase superfamily. OTCase family.</text>
</comment>
<sequence>MDNKAAENADDMIDINEENKTTAMNQKSLTDIPKPAMTLGIQSDSAFTETAKGLAGRDLCSITDLSVQEMAAIMELAHAVKTQPEDFRHALDAKQMVMFFEKASLRTRLTFETAMNTVGGNAVFVDQTSSPLGERESIPDVARNLERWMNVIVLRTYSHDTVTEMAENAKIPVINALSDIEHPCQAIADFMTLEERFGSVMGLKFTYVGDGNNVCHSLMLTAALLGAHCTVATPKNFGPKLDIIHKTIEIAENTGGSLTLTHDPIKAATGADAIYTDVCTSMGQEHEAARRAPIFKPFQVNEELMALAQPSAAFMHCLPAHRGAEVTDAVLDGPQSVVFDQAENRLHAQKAIILMLLGGAKRIPSHRNRGGLQARSKR</sequence>
<dbReference type="PANTHER" id="PTHR45753:SF3">
    <property type="entry name" value="ORNITHINE TRANSCARBAMYLASE, MITOCHONDRIAL"/>
    <property type="match status" value="1"/>
</dbReference>
<feature type="binding site" evidence="6">
    <location>
        <position position="155"/>
    </location>
    <ligand>
        <name>carbamoyl phosphate</name>
        <dbReference type="ChEBI" id="CHEBI:58228"/>
    </ligand>
</feature>
<evidence type="ECO:0000259" key="7">
    <source>
        <dbReference type="Pfam" id="PF00185"/>
    </source>
</evidence>
<reference evidence="9 10" key="1">
    <citation type="submission" date="2020-08" db="EMBL/GenBank/DDBJ databases">
        <title>Genomic Encyclopedia of Type Strains, Phase IV (KMG-V): Genome sequencing to study the core and pangenomes of soil and plant-associated prokaryotes.</title>
        <authorList>
            <person name="Whitman W."/>
        </authorList>
    </citation>
    <scope>NUCLEOTIDE SEQUENCE [LARGE SCALE GENOMIC DNA]</scope>
    <source>
        <strain evidence="9 10">X5P3</strain>
    </source>
</reference>
<comment type="pathway">
    <text evidence="1">Amino-acid biosynthesis; L-arginine biosynthesis; L-arginine from L-ornithine and carbamoyl phosphate: step 1/3.</text>
</comment>
<dbReference type="SUPFAM" id="SSF53671">
    <property type="entry name" value="Aspartate/ornithine carbamoyltransferase"/>
    <property type="match status" value="1"/>
</dbReference>
<dbReference type="AlphaFoldDB" id="A0A7W7ZQL0"/>
<dbReference type="GO" id="GO:0005737">
    <property type="term" value="C:cytoplasm"/>
    <property type="evidence" value="ECO:0007669"/>
    <property type="project" value="UniProtKB-SubCell"/>
</dbReference>
<keyword evidence="4 6" id="KW-0808">Transferase</keyword>
<feature type="domain" description="Aspartate/ornithine carbamoyltransferase Asp/Orn-binding" evidence="7">
    <location>
        <begin position="202"/>
        <end position="355"/>
    </location>
</feature>
<dbReference type="Pfam" id="PF00185">
    <property type="entry name" value="OTCace"/>
    <property type="match status" value="1"/>
</dbReference>
<dbReference type="InterPro" id="IPR006130">
    <property type="entry name" value="Asp/Orn_carbamoylTrfase"/>
</dbReference>
<dbReference type="PRINTS" id="PR00102">
    <property type="entry name" value="OTCASE"/>
</dbReference>
<dbReference type="HAMAP" id="MF_01109">
    <property type="entry name" value="OTCase"/>
    <property type="match status" value="1"/>
</dbReference>
<evidence type="ECO:0000256" key="4">
    <source>
        <dbReference type="ARBA" id="ARBA00022679"/>
    </source>
</evidence>
<comment type="subcellular location">
    <subcellularLocation>
        <location evidence="6">Cytoplasm</location>
    </subcellularLocation>
</comment>
<keyword evidence="6" id="KW-0963">Cytoplasm</keyword>
<dbReference type="Proteomes" id="UP000584867">
    <property type="component" value="Unassembled WGS sequence"/>
</dbReference>
<dbReference type="RefSeq" id="WP_184256133.1">
    <property type="nucleotide sequence ID" value="NZ_JACHIO010000010.1"/>
</dbReference>
<dbReference type="Gene3D" id="3.40.50.1370">
    <property type="entry name" value="Aspartate/ornithine carbamoyltransferase"/>
    <property type="match status" value="2"/>
</dbReference>
<dbReference type="Pfam" id="PF02729">
    <property type="entry name" value="OTCace_N"/>
    <property type="match status" value="1"/>
</dbReference>
<dbReference type="GO" id="GO:0019240">
    <property type="term" value="P:citrulline biosynthetic process"/>
    <property type="evidence" value="ECO:0007669"/>
    <property type="project" value="TreeGrafter"/>
</dbReference>
<feature type="binding site" evidence="6">
    <location>
        <begin position="182"/>
        <end position="185"/>
    </location>
    <ligand>
        <name>carbamoyl phosphate</name>
        <dbReference type="ChEBI" id="CHEBI:58228"/>
    </ligand>
</feature>
<protein>
    <recommendedName>
        <fullName evidence="3 6">Ornithine carbamoyltransferase</fullName>
        <shortName evidence="6">OTCase</shortName>
        <ecNumber evidence="3 6">2.1.3.3</ecNumber>
    </recommendedName>
</protein>
<comment type="caution">
    <text evidence="9">The sequence shown here is derived from an EMBL/GenBank/DDBJ whole genome shotgun (WGS) entry which is preliminary data.</text>
</comment>
<dbReference type="GO" id="GO:0004585">
    <property type="term" value="F:ornithine carbamoyltransferase activity"/>
    <property type="evidence" value="ECO:0007669"/>
    <property type="project" value="UniProtKB-UniRule"/>
</dbReference>
<dbReference type="EMBL" id="JACHIO010000010">
    <property type="protein sequence ID" value="MBB5064320.1"/>
    <property type="molecule type" value="Genomic_DNA"/>
</dbReference>
<feature type="domain" description="Aspartate/ornithine carbamoyltransferase carbamoyl-P binding" evidence="8">
    <location>
        <begin position="57"/>
        <end position="195"/>
    </location>
</feature>